<dbReference type="GO" id="GO:0005886">
    <property type="term" value="C:plasma membrane"/>
    <property type="evidence" value="ECO:0007669"/>
    <property type="project" value="UniProtKB-SubCell"/>
</dbReference>
<dbReference type="STRING" id="690417.IC63_07970"/>
<keyword evidence="7 8" id="KW-0472">Membrane</keyword>
<feature type="signal peptide" evidence="9">
    <location>
        <begin position="1"/>
        <end position="22"/>
    </location>
</feature>
<feature type="chain" id="PRO_5001954879" evidence="9">
    <location>
        <begin position="23"/>
        <end position="316"/>
    </location>
</feature>
<feature type="transmembrane region" description="Helical" evidence="8">
    <location>
        <begin position="131"/>
        <end position="152"/>
    </location>
</feature>
<name>A0A099FAL2_9RHOB</name>
<reference evidence="10 11" key="1">
    <citation type="submission" date="2014-09" db="EMBL/GenBank/DDBJ databases">
        <authorList>
            <person name="McGinnis J.M."/>
            <person name="Wolfgang W.J."/>
        </authorList>
    </citation>
    <scope>NUCLEOTIDE SEQUENCE [LARGE SCALE GENOMIC DNA]</scope>
    <source>
        <strain evidence="10 11">HAMBI 3106</strain>
    </source>
</reference>
<keyword evidence="11" id="KW-1185">Reference proteome</keyword>
<dbReference type="GO" id="GO:0022857">
    <property type="term" value="F:transmembrane transporter activity"/>
    <property type="evidence" value="ECO:0007669"/>
    <property type="project" value="InterPro"/>
</dbReference>
<comment type="similarity">
    <text evidence="2">Belongs to the binding-protein-dependent transport system permease family. FecCD subfamily.</text>
</comment>
<evidence type="ECO:0000256" key="7">
    <source>
        <dbReference type="ARBA" id="ARBA00023136"/>
    </source>
</evidence>
<keyword evidence="9" id="KW-0732">Signal</keyword>
<dbReference type="AlphaFoldDB" id="A0A099FAL2"/>
<keyword evidence="3" id="KW-0813">Transport</keyword>
<dbReference type="SUPFAM" id="SSF81345">
    <property type="entry name" value="ABC transporter involved in vitamin B12 uptake, BtuC"/>
    <property type="match status" value="1"/>
</dbReference>
<gene>
    <name evidence="10" type="ORF">IC63_07970</name>
</gene>
<accession>A0A099FAL2</accession>
<evidence type="ECO:0000256" key="3">
    <source>
        <dbReference type="ARBA" id="ARBA00022448"/>
    </source>
</evidence>
<organism evidence="10 11">
    <name type="scientific">Paracoccus sphaerophysae</name>
    <dbReference type="NCBI Taxonomy" id="690417"/>
    <lineage>
        <taxon>Bacteria</taxon>
        <taxon>Pseudomonadati</taxon>
        <taxon>Pseudomonadota</taxon>
        <taxon>Alphaproteobacteria</taxon>
        <taxon>Rhodobacterales</taxon>
        <taxon>Paracoccaceae</taxon>
        <taxon>Paracoccus</taxon>
    </lineage>
</organism>
<dbReference type="OrthoDB" id="9811975at2"/>
<evidence type="ECO:0000256" key="8">
    <source>
        <dbReference type="SAM" id="Phobius"/>
    </source>
</evidence>
<sequence>MPLTLVSVALVPLTLASLATGAADVDLMSAAHDPQAALVLMQSRLPRTLAVVLTGAALALAGVLVQSLVRNRFVGPDTTGTAEGAALGLLAMTIYAPAAPVWVKMLVASLAALGTTALFLTIIRRLPAREIMLVPITGLVVSGVLGAVVSFLAWQADLIQQIGIWLGSGEFSGVLAGRYELLWLAGAAAGLAWFSADRFAILALGDGVATGLGLDTAAVMRLGLLVVAVVTATVVATVGMVPFLGLVVPNIVARIMGDNLRASLPLVAAAGAALLLACDLAARLLVRPYELPVGMILGVVGSLLFLTLLHLRPARG</sequence>
<dbReference type="EMBL" id="JRKS01000019">
    <property type="protein sequence ID" value="KGJ07559.1"/>
    <property type="molecule type" value="Genomic_DNA"/>
</dbReference>
<dbReference type="GO" id="GO:0033214">
    <property type="term" value="P:siderophore-iron import into cell"/>
    <property type="evidence" value="ECO:0007669"/>
    <property type="project" value="TreeGrafter"/>
</dbReference>
<evidence type="ECO:0000256" key="9">
    <source>
        <dbReference type="SAM" id="SignalP"/>
    </source>
</evidence>
<dbReference type="Proteomes" id="UP000029917">
    <property type="component" value="Unassembled WGS sequence"/>
</dbReference>
<feature type="transmembrane region" description="Helical" evidence="8">
    <location>
        <begin position="45"/>
        <end position="69"/>
    </location>
</feature>
<evidence type="ECO:0000256" key="6">
    <source>
        <dbReference type="ARBA" id="ARBA00022989"/>
    </source>
</evidence>
<feature type="transmembrane region" description="Helical" evidence="8">
    <location>
        <begin position="291"/>
        <end position="311"/>
    </location>
</feature>
<feature type="transmembrane region" description="Helical" evidence="8">
    <location>
        <begin position="264"/>
        <end position="285"/>
    </location>
</feature>
<dbReference type="InterPro" id="IPR000522">
    <property type="entry name" value="ABC_transptr_permease_BtuC"/>
</dbReference>
<feature type="transmembrane region" description="Helical" evidence="8">
    <location>
        <begin position="181"/>
        <end position="204"/>
    </location>
</feature>
<reference evidence="10 11" key="2">
    <citation type="submission" date="2014-10" db="EMBL/GenBank/DDBJ databases">
        <title>Paracoccus sanguinis sp. nov., isolated from clinical specimens of New York State patients.</title>
        <authorList>
            <person name="Mingle L.A."/>
            <person name="Cole J.A."/>
            <person name="Lapierre P."/>
            <person name="Musser K.A."/>
        </authorList>
    </citation>
    <scope>NUCLEOTIDE SEQUENCE [LARGE SCALE GENOMIC DNA]</scope>
    <source>
        <strain evidence="10 11">HAMBI 3106</strain>
    </source>
</reference>
<evidence type="ECO:0000313" key="10">
    <source>
        <dbReference type="EMBL" id="KGJ07559.1"/>
    </source>
</evidence>
<dbReference type="PANTHER" id="PTHR30472">
    <property type="entry name" value="FERRIC ENTEROBACTIN TRANSPORT SYSTEM PERMEASE PROTEIN"/>
    <property type="match status" value="1"/>
</dbReference>
<dbReference type="PANTHER" id="PTHR30472:SF27">
    <property type="entry name" value="PETROBACTIN IMPORT SYSTEM PERMEASE PROTEIN YCLN"/>
    <property type="match status" value="1"/>
</dbReference>
<comment type="caution">
    <text evidence="10">The sequence shown here is derived from an EMBL/GenBank/DDBJ whole genome shotgun (WGS) entry which is preliminary data.</text>
</comment>
<keyword evidence="6 8" id="KW-1133">Transmembrane helix</keyword>
<evidence type="ECO:0000256" key="5">
    <source>
        <dbReference type="ARBA" id="ARBA00022692"/>
    </source>
</evidence>
<protein>
    <submittedName>
        <fullName evidence="10">Iron ABC transporter permease</fullName>
    </submittedName>
</protein>
<evidence type="ECO:0000256" key="2">
    <source>
        <dbReference type="ARBA" id="ARBA00007935"/>
    </source>
</evidence>
<feature type="transmembrane region" description="Helical" evidence="8">
    <location>
        <begin position="105"/>
        <end position="124"/>
    </location>
</feature>
<evidence type="ECO:0000256" key="1">
    <source>
        <dbReference type="ARBA" id="ARBA00004651"/>
    </source>
</evidence>
<evidence type="ECO:0000256" key="4">
    <source>
        <dbReference type="ARBA" id="ARBA00022475"/>
    </source>
</evidence>
<evidence type="ECO:0000313" key="11">
    <source>
        <dbReference type="Proteomes" id="UP000029917"/>
    </source>
</evidence>
<dbReference type="Pfam" id="PF01032">
    <property type="entry name" value="FecCD"/>
    <property type="match status" value="1"/>
</dbReference>
<keyword evidence="4" id="KW-1003">Cell membrane</keyword>
<proteinExistence type="inferred from homology"/>
<dbReference type="Gene3D" id="1.10.3470.10">
    <property type="entry name" value="ABC transporter involved in vitamin B12 uptake, BtuC"/>
    <property type="match status" value="1"/>
</dbReference>
<comment type="subcellular location">
    <subcellularLocation>
        <location evidence="1">Cell membrane</location>
        <topology evidence="1">Multi-pass membrane protein</topology>
    </subcellularLocation>
</comment>
<dbReference type="InterPro" id="IPR037294">
    <property type="entry name" value="ABC_BtuC-like"/>
</dbReference>
<feature type="transmembrane region" description="Helical" evidence="8">
    <location>
        <begin position="224"/>
        <end position="252"/>
    </location>
</feature>
<keyword evidence="5 8" id="KW-0812">Transmembrane</keyword>